<reference evidence="3" key="1">
    <citation type="journal article" date="2019" name="Int. J. Syst. Evol. Microbiol.">
        <title>The Global Catalogue of Microorganisms (GCM) 10K type strain sequencing project: providing services to taxonomists for standard genome sequencing and annotation.</title>
        <authorList>
            <consortium name="The Broad Institute Genomics Platform"/>
            <consortium name="The Broad Institute Genome Sequencing Center for Infectious Disease"/>
            <person name="Wu L."/>
            <person name="Ma J."/>
        </authorList>
    </citation>
    <scope>NUCLEOTIDE SEQUENCE [LARGE SCALE GENOMIC DNA]</scope>
    <source>
        <strain evidence="3">JCM 18715</strain>
    </source>
</reference>
<keyword evidence="1" id="KW-0472">Membrane</keyword>
<feature type="transmembrane region" description="Helical" evidence="1">
    <location>
        <begin position="205"/>
        <end position="221"/>
    </location>
</feature>
<feature type="transmembrane region" description="Helical" evidence="1">
    <location>
        <begin position="140"/>
        <end position="158"/>
    </location>
</feature>
<protein>
    <submittedName>
        <fullName evidence="2">Uncharacterized protein</fullName>
    </submittedName>
</protein>
<accession>A0ABP9QQ68</accession>
<dbReference type="RefSeq" id="WP_345532912.1">
    <property type="nucleotide sequence ID" value="NZ_BAABLD010000008.1"/>
</dbReference>
<gene>
    <name evidence="2" type="ORF">GCM10025770_21180</name>
</gene>
<dbReference type="EMBL" id="BAABLD010000008">
    <property type="protein sequence ID" value="GAA5165522.1"/>
    <property type="molecule type" value="Genomic_DNA"/>
</dbReference>
<sequence length="263" mass="29327">MNSNTPPKSLGVLVAIFGALLVGSSFVLDLPNSISAWYFVILGTGYFLTGVFLYEGRQLATAAGVLTLLWAWGASWYQFGSQWELLLPRLGFPTILGVYLQSHRVTSRLGPIVVDDPDIDEPDETHMALAERITQLLSQLLGNLPRVLLVAMLAYLFWDMLNYFSRKDMLSAALSKAWLLWMLVPYACLLFVITRGERNGIRDGALLFAGFIAAVLGIAMYESNLPGSSHRNAVKLVAWLPLVQLIWVFAYTRVLDRKLQVDD</sequence>
<organism evidence="2 3">
    <name type="scientific">Viridibacterium curvum</name>
    <dbReference type="NCBI Taxonomy" id="1101404"/>
    <lineage>
        <taxon>Bacteria</taxon>
        <taxon>Pseudomonadati</taxon>
        <taxon>Pseudomonadota</taxon>
        <taxon>Betaproteobacteria</taxon>
        <taxon>Rhodocyclales</taxon>
        <taxon>Rhodocyclaceae</taxon>
        <taxon>Viridibacterium</taxon>
    </lineage>
</organism>
<dbReference type="Proteomes" id="UP001500547">
    <property type="component" value="Unassembled WGS sequence"/>
</dbReference>
<keyword evidence="1" id="KW-0812">Transmembrane</keyword>
<name>A0ABP9QQ68_9RHOO</name>
<proteinExistence type="predicted"/>
<keyword evidence="3" id="KW-1185">Reference proteome</keyword>
<evidence type="ECO:0000313" key="2">
    <source>
        <dbReference type="EMBL" id="GAA5165522.1"/>
    </source>
</evidence>
<keyword evidence="1" id="KW-1133">Transmembrane helix</keyword>
<feature type="transmembrane region" description="Helical" evidence="1">
    <location>
        <begin position="170"/>
        <end position="193"/>
    </location>
</feature>
<feature type="transmembrane region" description="Helical" evidence="1">
    <location>
        <begin position="59"/>
        <end position="79"/>
    </location>
</feature>
<comment type="caution">
    <text evidence="2">The sequence shown here is derived from an EMBL/GenBank/DDBJ whole genome shotgun (WGS) entry which is preliminary data.</text>
</comment>
<evidence type="ECO:0000313" key="3">
    <source>
        <dbReference type="Proteomes" id="UP001500547"/>
    </source>
</evidence>
<feature type="transmembrane region" description="Helical" evidence="1">
    <location>
        <begin position="35"/>
        <end position="54"/>
    </location>
</feature>
<feature type="transmembrane region" description="Helical" evidence="1">
    <location>
        <begin position="233"/>
        <end position="251"/>
    </location>
</feature>
<evidence type="ECO:0000256" key="1">
    <source>
        <dbReference type="SAM" id="Phobius"/>
    </source>
</evidence>